<keyword evidence="1" id="KW-0732">Signal</keyword>
<dbReference type="CDD" id="cd00146">
    <property type="entry name" value="PKD"/>
    <property type="match status" value="1"/>
</dbReference>
<dbReference type="SMART" id="SM00089">
    <property type="entry name" value="PKD"/>
    <property type="match status" value="1"/>
</dbReference>
<dbReference type="Pfam" id="PF18911">
    <property type="entry name" value="PKD_4"/>
    <property type="match status" value="1"/>
</dbReference>
<gene>
    <name evidence="3" type="ORF">DPN68_12795</name>
</gene>
<proteinExistence type="predicted"/>
<dbReference type="InterPro" id="IPR013783">
    <property type="entry name" value="Ig-like_fold"/>
</dbReference>
<dbReference type="PROSITE" id="PS50093">
    <property type="entry name" value="PKD"/>
    <property type="match status" value="1"/>
</dbReference>
<evidence type="ECO:0000259" key="2">
    <source>
        <dbReference type="PROSITE" id="PS50093"/>
    </source>
</evidence>
<evidence type="ECO:0000256" key="1">
    <source>
        <dbReference type="SAM" id="SignalP"/>
    </source>
</evidence>
<dbReference type="EMBL" id="QLST01000026">
    <property type="protein sequence ID" value="RBA27319.1"/>
    <property type="molecule type" value="Genomic_DNA"/>
</dbReference>
<feature type="chain" id="PRO_5016661622" description="PKD domain-containing protein" evidence="1">
    <location>
        <begin position="23"/>
        <end position="1105"/>
    </location>
</feature>
<feature type="non-terminal residue" evidence="3">
    <location>
        <position position="1105"/>
    </location>
</feature>
<dbReference type="RefSeq" id="WP_113990029.1">
    <property type="nucleotide sequence ID" value="NZ_QLST01000026.1"/>
</dbReference>
<dbReference type="OrthoDB" id="1491481at2"/>
<accession>A0A365NYM8</accession>
<keyword evidence="4" id="KW-1185">Reference proteome</keyword>
<protein>
    <recommendedName>
        <fullName evidence="2">PKD domain-containing protein</fullName>
    </recommendedName>
</protein>
<evidence type="ECO:0000313" key="4">
    <source>
        <dbReference type="Proteomes" id="UP000253319"/>
    </source>
</evidence>
<dbReference type="SUPFAM" id="SSF49299">
    <property type="entry name" value="PKD domain"/>
    <property type="match status" value="1"/>
</dbReference>
<feature type="signal peptide" evidence="1">
    <location>
        <begin position="1"/>
        <end position="22"/>
    </location>
</feature>
<name>A0A365NYM8_9FLAO</name>
<dbReference type="InterPro" id="IPR000601">
    <property type="entry name" value="PKD_dom"/>
</dbReference>
<dbReference type="InterPro" id="IPR035986">
    <property type="entry name" value="PKD_dom_sf"/>
</dbReference>
<dbReference type="Gene3D" id="2.60.40.10">
    <property type="entry name" value="Immunoglobulins"/>
    <property type="match status" value="6"/>
</dbReference>
<reference evidence="3 4" key="1">
    <citation type="submission" date="2018-06" db="EMBL/GenBank/DDBJ databases">
        <title>Flavobacterium tibetense sp. nov., isolated from a wetland YonghuCo on Tibetan Plateau.</title>
        <authorList>
            <person name="Xing P."/>
            <person name="Phurbu D."/>
            <person name="Lu H."/>
        </authorList>
    </citation>
    <scope>NUCLEOTIDE SEQUENCE [LARGE SCALE GENOMIC DNA]</scope>
    <source>
        <strain evidence="3 4">YH5</strain>
    </source>
</reference>
<comment type="caution">
    <text evidence="3">The sequence shown here is derived from an EMBL/GenBank/DDBJ whole genome shotgun (WGS) entry which is preliminary data.</text>
</comment>
<evidence type="ECO:0000313" key="3">
    <source>
        <dbReference type="EMBL" id="RBA27319.1"/>
    </source>
</evidence>
<organism evidence="3 4">
    <name type="scientific">Flavobacterium tibetense</name>
    <dbReference type="NCBI Taxonomy" id="2233533"/>
    <lineage>
        <taxon>Bacteria</taxon>
        <taxon>Pseudomonadati</taxon>
        <taxon>Bacteroidota</taxon>
        <taxon>Flavobacteriia</taxon>
        <taxon>Flavobacteriales</taxon>
        <taxon>Flavobacteriaceae</taxon>
        <taxon>Flavobacterium</taxon>
    </lineage>
</organism>
<dbReference type="AlphaFoldDB" id="A0A365NYM8"/>
<dbReference type="Proteomes" id="UP000253319">
    <property type="component" value="Unassembled WGS sequence"/>
</dbReference>
<sequence>MNLKQYFVLLFALFCANFDLLAQPANNTCANAITIPVTNGSCSSPAYTNVGATTVGNPPTPGCWAPNNMSHTVWFNFVATSTSVELSTNFGYSLTNTQIAVYSGTCGALTLLGCNEDINNAGGLLHTSVQLHGLTVGNTYYIIVDGNGNTTGEFGVCAQEILPIGPPLPIQDCATAQFLCNTNNVNVADGTGGPGLVQEQPSCFGAPGERASAWYTFTAANNGTLCFNIIPNTPVDYDFAVFDTTNGCIGTQLSCNWAGTTGTTGLGCAGAACNACLTLTAGNTYSILIDRFTASSSAGFTLQFTGTAQFASPNPSFTSTPACVGSPVQFTNTTPGSNTYSWNFGDGNTSSATNPTHTYAAAGTYNVTLLVTTNPGGCQNVVSQNVVIAPLPTANAGADTSVCSGGCINLSGTSSVPPGTFATTVTNPNTIAIANNNTTGSNSTVTTTGIVNSNSTIGSICFNLNHSNYPDIGNDGNANAITITMPDGTVYNSTLTPLAAGSGPRTYCIPPAVYAGYTGTLNGTFTLNVKDTRGGGGGTGSITSFTVVINTNTVQWSPTTGMTGANTLTPNVCPVATTTYTLTVVSPSGCVATDTVLVTVSPAPTITLTSAAATTNQVICVNSPITNITYSIAGGATGATVTGLPAGVTGSFAGGIYTISGTPTASGIFNYTVTTTGGCGTAATATGTITVNPLNTIAAGTSQTVCINTAITTINLATTGATGATFAGLPAGVTGTWAGNVATISGTPTAAGTFNYTVTTTGGCPPATTTGTITVNPQNTIAAGTNQTVCINTAITTINLATTGATGATFSGLPAGVTGTWAGNVATISGTPTAAGTFNYTVTTTGGCPPATTTGTITVNSAIVPVTGFSYPTPVCFDSANLLPTTVAGFTTGGTFSSTVGLTLNGTTGEITVTSSTPGTYTVTYSYPASACGVAGSSTFDITITPQNTIAVGANQTVCINTAITTINLATTGATGATFSGLPAGVTGSWAGNVATISGTPTAAGTFNYTVTTTGGCPPATTTGTITVNPQNTIAAGTNQTVCINTAITTINLATTGATGATFSGLPAGVTGSWAGNVATISGTPTAAGTFNYTVTTTGGCPPAT</sequence>
<feature type="domain" description="PKD" evidence="2">
    <location>
        <begin position="334"/>
        <end position="394"/>
    </location>
</feature>
<dbReference type="InterPro" id="IPR022409">
    <property type="entry name" value="PKD/Chitinase_dom"/>
</dbReference>